<comment type="similarity">
    <text evidence="6">Belongs to the major facilitator superfamily. Phosphate:H(+) symporter (TC 2.A.1.9) family.</text>
</comment>
<dbReference type="Proteomes" id="UP001152561">
    <property type="component" value="Unassembled WGS sequence"/>
</dbReference>
<dbReference type="GO" id="GO:0022857">
    <property type="term" value="F:transmembrane transporter activity"/>
    <property type="evidence" value="ECO:0007669"/>
    <property type="project" value="InterPro"/>
</dbReference>
<dbReference type="Gene3D" id="1.20.1250.20">
    <property type="entry name" value="MFS general substrate transporter like domains"/>
    <property type="match status" value="2"/>
</dbReference>
<evidence type="ECO:0000313" key="9">
    <source>
        <dbReference type="EMBL" id="KAJ8535543.1"/>
    </source>
</evidence>
<dbReference type="OrthoDB" id="671439at2759"/>
<proteinExistence type="inferred from homology"/>
<evidence type="ECO:0000256" key="4">
    <source>
        <dbReference type="ARBA" id="ARBA00022989"/>
    </source>
</evidence>
<dbReference type="EMBL" id="JAJAGQ010000018">
    <property type="protein sequence ID" value="KAJ8535543.1"/>
    <property type="molecule type" value="Genomic_DNA"/>
</dbReference>
<feature type="transmembrane region" description="Helical" evidence="8">
    <location>
        <begin position="310"/>
        <end position="332"/>
    </location>
</feature>
<evidence type="ECO:0000256" key="6">
    <source>
        <dbReference type="ARBA" id="ARBA00044504"/>
    </source>
</evidence>
<feature type="transmembrane region" description="Helical" evidence="8">
    <location>
        <begin position="162"/>
        <end position="182"/>
    </location>
</feature>
<protein>
    <submittedName>
        <fullName evidence="9">Uncharacterized protein</fullName>
    </submittedName>
</protein>
<dbReference type="Pfam" id="PF00854">
    <property type="entry name" value="PTR2"/>
    <property type="match status" value="1"/>
</dbReference>
<comment type="caution">
    <text evidence="9">The sequence shown here is derived from an EMBL/GenBank/DDBJ whole genome shotgun (WGS) entry which is preliminary data.</text>
</comment>
<keyword evidence="5 8" id="KW-0472">Membrane</keyword>
<evidence type="ECO:0000313" key="10">
    <source>
        <dbReference type="Proteomes" id="UP001152561"/>
    </source>
</evidence>
<feature type="transmembrane region" description="Helical" evidence="8">
    <location>
        <begin position="119"/>
        <end position="142"/>
    </location>
</feature>
<keyword evidence="3 8" id="KW-0812">Transmembrane</keyword>
<dbReference type="InterPro" id="IPR000109">
    <property type="entry name" value="POT_fam"/>
</dbReference>
<dbReference type="GO" id="GO:0016020">
    <property type="term" value="C:membrane"/>
    <property type="evidence" value="ECO:0007669"/>
    <property type="project" value="UniProtKB-SubCell"/>
</dbReference>
<dbReference type="InterPro" id="IPR023213">
    <property type="entry name" value="CAT-like_dom_sf"/>
</dbReference>
<keyword evidence="4 8" id="KW-1133">Transmembrane helix</keyword>
<evidence type="ECO:0000256" key="8">
    <source>
        <dbReference type="SAM" id="Phobius"/>
    </source>
</evidence>
<reference evidence="10" key="1">
    <citation type="journal article" date="2023" name="Proc. Natl. Acad. Sci. U.S.A.">
        <title>Genomic and structural basis for evolution of tropane alkaloid biosynthesis.</title>
        <authorList>
            <person name="Wanga Y.-J."/>
            <person name="Taina T."/>
            <person name="Yua J.-Y."/>
            <person name="Lia J."/>
            <person name="Xua B."/>
            <person name="Chenc J."/>
            <person name="D'Auriad J.C."/>
            <person name="Huanga J.-P."/>
            <person name="Huanga S.-X."/>
        </authorList>
    </citation>
    <scope>NUCLEOTIDE SEQUENCE [LARGE SCALE GENOMIC DNA]</scope>
    <source>
        <strain evidence="10">cv. KIB-2019</strain>
    </source>
</reference>
<dbReference type="InterPro" id="IPR036259">
    <property type="entry name" value="MFS_trans_sf"/>
</dbReference>
<evidence type="ECO:0000256" key="7">
    <source>
        <dbReference type="SAM" id="MobiDB-lite"/>
    </source>
</evidence>
<name>A0A9Q1LEJ5_9SOLA</name>
<comment type="similarity">
    <text evidence="2">Belongs to the major facilitator superfamily. Proton-dependent oligopeptide transporter (POT/PTR) (TC 2.A.17) family.</text>
</comment>
<evidence type="ECO:0000256" key="5">
    <source>
        <dbReference type="ARBA" id="ARBA00023136"/>
    </source>
</evidence>
<dbReference type="PANTHER" id="PTHR11654">
    <property type="entry name" value="OLIGOPEPTIDE TRANSPORTER-RELATED"/>
    <property type="match status" value="1"/>
</dbReference>
<dbReference type="Gene3D" id="3.30.559.10">
    <property type="entry name" value="Chloramphenicol acetyltransferase-like domain"/>
    <property type="match status" value="2"/>
</dbReference>
<evidence type="ECO:0000256" key="2">
    <source>
        <dbReference type="ARBA" id="ARBA00005982"/>
    </source>
</evidence>
<organism evidence="9 10">
    <name type="scientific">Anisodus acutangulus</name>
    <dbReference type="NCBI Taxonomy" id="402998"/>
    <lineage>
        <taxon>Eukaryota</taxon>
        <taxon>Viridiplantae</taxon>
        <taxon>Streptophyta</taxon>
        <taxon>Embryophyta</taxon>
        <taxon>Tracheophyta</taxon>
        <taxon>Spermatophyta</taxon>
        <taxon>Magnoliopsida</taxon>
        <taxon>eudicotyledons</taxon>
        <taxon>Gunneridae</taxon>
        <taxon>Pentapetalae</taxon>
        <taxon>asterids</taxon>
        <taxon>lamiids</taxon>
        <taxon>Solanales</taxon>
        <taxon>Solanaceae</taxon>
        <taxon>Solanoideae</taxon>
        <taxon>Hyoscyameae</taxon>
        <taxon>Anisodus</taxon>
    </lineage>
</organism>
<accession>A0A9Q1LEJ5</accession>
<feature type="region of interest" description="Disordered" evidence="7">
    <location>
        <begin position="1"/>
        <end position="26"/>
    </location>
</feature>
<sequence>MKPTEQEVVVQENGEKEEDEKEETIETEKRKLGGMKTMSFILGKLPFSSSLSTNVIVLLEFFATEVCDRFVGAGFHSNLITYPTQVLNVPPVKASNTLANFSGVSNFTPIIGALVAERFWTIIVGSIIYEMGMVSITVSAIMPQLRPPPCPTQENYKEASNHNFGIAMALSVVAFVIGSPLYRKVEPGASPFIRLTQVIVASVKKRRVVVPAMLNCYCFTNLTNWLRWIDRAAVVTDDDMKESNLQPNLWLLATVHRIEELKCILRMVPIWAAGILHFASHSHVSKFTIQQAHSMDRHLSNNFQIPPASLAIFSVLTVLIGLALHEGFFVPFARRFTGRFRKDDLLILCNDESVEYVETKVNTDLAEFLHQGTKNIELLNDLLLWCVPPGAHLPSSPLLGVQVNIFNCGGLVMGIQISHVLTDAFTLATFVNEWAPISQTGTTKANYLPNLSHLPSLVPTRVPSGPQFSPTSDIGGAKIVTRRFLFDALTITKLKSNSSATLRKPTRAVVVLSVIWKVLVGISSAKHGHSRDSSLCVTFGLRGKSSIPSSEHALGNFVMFGIADLEANQLREELMTL</sequence>
<gene>
    <name evidence="9" type="ORF">K7X08_023263</name>
</gene>
<evidence type="ECO:0000256" key="3">
    <source>
        <dbReference type="ARBA" id="ARBA00022692"/>
    </source>
</evidence>
<dbReference type="AlphaFoldDB" id="A0A9Q1LEJ5"/>
<comment type="subcellular location">
    <subcellularLocation>
        <location evidence="1">Membrane</location>
        <topology evidence="1">Multi-pass membrane protein</topology>
    </subcellularLocation>
</comment>
<keyword evidence="10" id="KW-1185">Reference proteome</keyword>
<evidence type="ECO:0000256" key="1">
    <source>
        <dbReference type="ARBA" id="ARBA00004141"/>
    </source>
</evidence>